<sequence>MLGQVQTRAESNEIPELRDLLDRFTLEGVVVTADAMHTPRDIAEHIIAAGGHYLLTVKKNQPSLHRLCKNLPLANVPGSTEIDTGHGVWARRTIKVLSAPPGLEFPHTLQVAQLRRTRTVKGRQSVEVVYLICSLDHS</sequence>
<feature type="domain" description="Transposase IS4-like" evidence="1">
    <location>
        <begin position="2"/>
        <end position="61"/>
    </location>
</feature>
<proteinExistence type="predicted"/>
<protein>
    <submittedName>
        <fullName evidence="2">DDE family transposase</fullName>
    </submittedName>
</protein>
<comment type="caution">
    <text evidence="2">The sequence shown here is derived from an EMBL/GenBank/DDBJ whole genome shotgun (WGS) entry which is preliminary data.</text>
</comment>
<dbReference type="InterPro" id="IPR047647">
    <property type="entry name" value="ISAs1_transpos"/>
</dbReference>
<gene>
    <name evidence="2" type="ORF">B0H03_10511</name>
</gene>
<dbReference type="Pfam" id="PF01609">
    <property type="entry name" value="DDE_Tnp_1"/>
    <property type="match status" value="1"/>
</dbReference>
<accession>A0ABX5LE50</accession>
<evidence type="ECO:0000259" key="1">
    <source>
        <dbReference type="Pfam" id="PF01609"/>
    </source>
</evidence>
<reference evidence="2 3" key="1">
    <citation type="submission" date="2018-03" db="EMBL/GenBank/DDBJ databases">
        <title>Genomic Encyclopedia of Type Strains, Phase III (KMG-III): the genomes of soil and plant-associated and newly described type strains.</title>
        <authorList>
            <person name="Whitman W."/>
        </authorList>
    </citation>
    <scope>NUCLEOTIDE SEQUENCE [LARGE SCALE GENOMIC DNA]</scope>
    <source>
        <strain evidence="2 3">VKM Ac-1602</strain>
    </source>
</reference>
<organism evidence="2 3">
    <name type="scientific">Rathayibacter iranicus NCPPB 2253 = VKM Ac-1602</name>
    <dbReference type="NCBI Taxonomy" id="1328868"/>
    <lineage>
        <taxon>Bacteria</taxon>
        <taxon>Bacillati</taxon>
        <taxon>Actinomycetota</taxon>
        <taxon>Actinomycetes</taxon>
        <taxon>Micrococcales</taxon>
        <taxon>Microbacteriaceae</taxon>
        <taxon>Rathayibacter</taxon>
    </lineage>
</organism>
<evidence type="ECO:0000313" key="2">
    <source>
        <dbReference type="EMBL" id="PWJ64236.1"/>
    </source>
</evidence>
<dbReference type="InterPro" id="IPR002559">
    <property type="entry name" value="Transposase_11"/>
</dbReference>
<dbReference type="PANTHER" id="PTHR30298">
    <property type="entry name" value="H REPEAT-ASSOCIATED PREDICTED TRANSPOSASE"/>
    <property type="match status" value="1"/>
</dbReference>
<dbReference type="Proteomes" id="UP000245674">
    <property type="component" value="Unassembled WGS sequence"/>
</dbReference>
<dbReference type="PANTHER" id="PTHR30298:SF0">
    <property type="entry name" value="PROTEIN YBFL-RELATED"/>
    <property type="match status" value="1"/>
</dbReference>
<keyword evidence="3" id="KW-1185">Reference proteome</keyword>
<dbReference type="EMBL" id="QGDV01000005">
    <property type="protein sequence ID" value="PWJ64236.1"/>
    <property type="molecule type" value="Genomic_DNA"/>
</dbReference>
<dbReference type="NCBIfam" id="NF033564">
    <property type="entry name" value="transpos_ISAs1"/>
    <property type="match status" value="1"/>
</dbReference>
<dbReference type="InterPro" id="IPR051698">
    <property type="entry name" value="Transposase_11-like"/>
</dbReference>
<evidence type="ECO:0000313" key="3">
    <source>
        <dbReference type="Proteomes" id="UP000245674"/>
    </source>
</evidence>
<name>A0ABX5LE50_9MICO</name>